<evidence type="ECO:0000259" key="4">
    <source>
        <dbReference type="Pfam" id="PF00724"/>
    </source>
</evidence>
<dbReference type="PANTHER" id="PTHR22893:SF91">
    <property type="entry name" value="NADPH DEHYDROGENASE 2-RELATED"/>
    <property type="match status" value="1"/>
</dbReference>
<dbReference type="EMBL" id="VBUT01000001">
    <property type="protein sequence ID" value="TLF82653.1"/>
    <property type="molecule type" value="Genomic_DNA"/>
</dbReference>
<gene>
    <name evidence="5" type="ORF">FEK34_02745</name>
</gene>
<name>A0A5R8P0N3_9NOCA</name>
<proteinExistence type="inferred from homology"/>
<comment type="caution">
    <text evidence="5">The sequence shown here is derived from an EMBL/GenBank/DDBJ whole genome shotgun (WGS) entry which is preliminary data.</text>
</comment>
<dbReference type="InterPro" id="IPR001155">
    <property type="entry name" value="OxRdtase_FMN_N"/>
</dbReference>
<dbReference type="GO" id="GO:0016628">
    <property type="term" value="F:oxidoreductase activity, acting on the CH-CH group of donors, NAD or NADP as acceptor"/>
    <property type="evidence" value="ECO:0007669"/>
    <property type="project" value="UniProtKB-ARBA"/>
</dbReference>
<comment type="similarity">
    <text evidence="2">Belongs to the NADH:flavin oxidoreductase/NADH oxidase family.</text>
</comment>
<dbReference type="FunFam" id="3.20.20.70:FF:000059">
    <property type="entry name" value="N-ethylmaleimide reductase, FMN-linked"/>
    <property type="match status" value="1"/>
</dbReference>
<dbReference type="PANTHER" id="PTHR22893">
    <property type="entry name" value="NADH OXIDOREDUCTASE-RELATED"/>
    <property type="match status" value="1"/>
</dbReference>
<dbReference type="Gene3D" id="3.20.20.70">
    <property type="entry name" value="Aldolase class I"/>
    <property type="match status" value="1"/>
</dbReference>
<dbReference type="Pfam" id="PF00724">
    <property type="entry name" value="Oxidored_FMN"/>
    <property type="match status" value="1"/>
</dbReference>
<dbReference type="InterPro" id="IPR013785">
    <property type="entry name" value="Aldolase_TIM"/>
</dbReference>
<dbReference type="GO" id="GO:0005829">
    <property type="term" value="C:cytosol"/>
    <property type="evidence" value="ECO:0007669"/>
    <property type="project" value="UniProtKB-ARBA"/>
</dbReference>
<dbReference type="AlphaFoldDB" id="A0A5R8P0N3"/>
<comment type="cofactor">
    <cofactor evidence="1">
        <name>FMN</name>
        <dbReference type="ChEBI" id="CHEBI:58210"/>
    </cofactor>
</comment>
<feature type="domain" description="NADH:flavin oxidoreductase/NADH oxidase N-terminal" evidence="4">
    <location>
        <begin position="3"/>
        <end position="335"/>
    </location>
</feature>
<dbReference type="GO" id="GO:0010181">
    <property type="term" value="F:FMN binding"/>
    <property type="evidence" value="ECO:0007669"/>
    <property type="project" value="InterPro"/>
</dbReference>
<dbReference type="RefSeq" id="WP_138446239.1">
    <property type="nucleotide sequence ID" value="NZ_VBUT01000001.1"/>
</dbReference>
<keyword evidence="3" id="KW-0560">Oxidoreductase</keyword>
<dbReference type="SUPFAM" id="SSF51395">
    <property type="entry name" value="FMN-linked oxidoreductases"/>
    <property type="match status" value="1"/>
</dbReference>
<dbReference type="Proteomes" id="UP000306378">
    <property type="component" value="Unassembled WGS sequence"/>
</dbReference>
<evidence type="ECO:0000256" key="2">
    <source>
        <dbReference type="ARBA" id="ARBA00005979"/>
    </source>
</evidence>
<evidence type="ECO:0000313" key="6">
    <source>
        <dbReference type="Proteomes" id="UP000306378"/>
    </source>
</evidence>
<evidence type="ECO:0000313" key="5">
    <source>
        <dbReference type="EMBL" id="TLF82653.1"/>
    </source>
</evidence>
<protein>
    <submittedName>
        <fullName evidence="5">Alkene reductase</fullName>
    </submittedName>
</protein>
<reference evidence="5 6" key="1">
    <citation type="submission" date="2019-05" db="EMBL/GenBank/DDBJ databases">
        <title>Genomes sequences of two Nocardia cyriacigeorgica environmental isolates, type strains Nocardia asteroides ATCC 19247 and Nocardia cyriacigeorgica DSM 44484.</title>
        <authorList>
            <person name="Vautrin F."/>
            <person name="Bergeron E."/>
            <person name="Dubost A."/>
            <person name="Abrouk D."/>
            <person name="Rodriguez Nava V."/>
            <person name="Pujic P."/>
        </authorList>
    </citation>
    <scope>NUCLEOTIDE SEQUENCE [LARGE SCALE GENOMIC DNA]</scope>
    <source>
        <strain evidence="5 6">EML 446</strain>
    </source>
</reference>
<evidence type="ECO:0000256" key="3">
    <source>
        <dbReference type="ARBA" id="ARBA00023002"/>
    </source>
</evidence>
<organism evidence="5 6">
    <name type="scientific">Nocardia cyriacigeorgica</name>
    <dbReference type="NCBI Taxonomy" id="135487"/>
    <lineage>
        <taxon>Bacteria</taxon>
        <taxon>Bacillati</taxon>
        <taxon>Actinomycetota</taxon>
        <taxon>Actinomycetes</taxon>
        <taxon>Mycobacteriales</taxon>
        <taxon>Nocardiaceae</taxon>
        <taxon>Nocardia</taxon>
    </lineage>
</organism>
<dbReference type="CDD" id="cd02933">
    <property type="entry name" value="OYE_like_FMN"/>
    <property type="match status" value="1"/>
</dbReference>
<evidence type="ECO:0000256" key="1">
    <source>
        <dbReference type="ARBA" id="ARBA00001917"/>
    </source>
</evidence>
<accession>A0A5R8P0N3</accession>
<dbReference type="InterPro" id="IPR045247">
    <property type="entry name" value="Oye-like"/>
</dbReference>
<sequence>MNDLFSPYSLGSIDLANRVVMAPMTRSRRPDLVPDRTTAEYYAQRAGAGLIITEGVFISPEAQGYGDVPGLWTDRQAAGWAGVTDAVHAAGGRIVAQLWHVGRVSHASLQPGGDAPVGPSDIRADAQVWLPGAGMTDASAPRPLGTDEIPRVVADFADAAARAIRAGFDGVEVHGAHGFLLDQFLNPHVNDRTDRYGGSVENRARLLLEVLDAVADRIGAARVGVRLSPFTVANDLPGDDETPAVYRYLAAELSRRGLAYVHLSDLHLSGGPDIPESFLAEFRSGYRGTVLLAGGLDRHRAEQLLDAGYIDLAVFGKPFIANPDLVERMRHDLPLALPDPATFYGGDSAGYTDYPRAGLATVSAGVGG</sequence>